<comment type="subunit">
    <text evidence="1">Homodimer.</text>
</comment>
<protein>
    <recommendedName>
        <fullName evidence="1">Phosphate-specific transport system accessory protein PhoU</fullName>
    </recommendedName>
</protein>
<keyword evidence="1" id="KW-0813">Transport</keyword>
<dbReference type="EMBL" id="CP154622">
    <property type="protein sequence ID" value="XAM40071.1"/>
    <property type="molecule type" value="Genomic_DNA"/>
</dbReference>
<dbReference type="Pfam" id="PF01895">
    <property type="entry name" value="PhoU"/>
    <property type="match status" value="2"/>
</dbReference>
<evidence type="ECO:0000256" key="1">
    <source>
        <dbReference type="PIRNR" id="PIRNR003107"/>
    </source>
</evidence>
<proteinExistence type="inferred from homology"/>
<evidence type="ECO:0000313" key="4">
    <source>
        <dbReference type="Proteomes" id="UP001477947"/>
    </source>
</evidence>
<comment type="similarity">
    <text evidence="1">Belongs to the PhoU family.</text>
</comment>
<keyword evidence="1" id="KW-0592">Phosphate transport</keyword>
<comment type="subcellular location">
    <subcellularLocation>
        <location evidence="1">Cytoplasm</location>
    </subcellularLocation>
</comment>
<feature type="domain" description="PhoU" evidence="2">
    <location>
        <begin position="122"/>
        <end position="206"/>
    </location>
</feature>
<dbReference type="InterPro" id="IPR026022">
    <property type="entry name" value="PhoU_dom"/>
</dbReference>
<dbReference type="InterPro" id="IPR028366">
    <property type="entry name" value="PhoU"/>
</dbReference>
<keyword evidence="1" id="KW-0963">Cytoplasm</keyword>
<keyword evidence="4" id="KW-1185">Reference proteome</keyword>
<comment type="function">
    <text evidence="1">Plays a role in the regulation of phosphate uptake.</text>
</comment>
<evidence type="ECO:0000313" key="3">
    <source>
        <dbReference type="EMBL" id="XAM40071.1"/>
    </source>
</evidence>
<gene>
    <name evidence="3" type="primary">phoU_1</name>
    <name evidence="3" type="ORF">TPELB_03720</name>
</gene>
<dbReference type="PANTHER" id="PTHR42930:SF3">
    <property type="entry name" value="PHOSPHATE-SPECIFIC TRANSPORT SYSTEM ACCESSORY PROTEIN PHOU"/>
    <property type="match status" value="1"/>
</dbReference>
<dbReference type="RefSeq" id="WP_343338246.1">
    <property type="nucleotide sequence ID" value="NZ_CP154622.1"/>
</dbReference>
<sequence length="218" mass="25492">MVITNLDISIQSLKEYTLRMIEKCQDSVDLSVEYMIKKDMKRTKKIIREDDDIDILREYIRDRSIELMALKQPLARDLRYIYAICDISTELERIGDYAANICRESLEIGEEPFIKELIDIPIMKEICCEMLKDLGVALKDDNANLAYEIAQKDSEIDLLYERVRQDCLQVMHSDPEKNINQGMRLVFIGRYIERIGDHITNICEKIIYAKNGEMIEIG</sequence>
<dbReference type="Proteomes" id="UP001477947">
    <property type="component" value="Chromosome"/>
</dbReference>
<dbReference type="NCBIfam" id="TIGR02135">
    <property type="entry name" value="phoU_full"/>
    <property type="match status" value="1"/>
</dbReference>
<dbReference type="InterPro" id="IPR038078">
    <property type="entry name" value="PhoU-like_sf"/>
</dbReference>
<evidence type="ECO:0000259" key="2">
    <source>
        <dbReference type="Pfam" id="PF01895"/>
    </source>
</evidence>
<accession>A0ABZ3FBE8</accession>
<feature type="domain" description="PhoU" evidence="2">
    <location>
        <begin position="18"/>
        <end position="103"/>
    </location>
</feature>
<name>A0ABZ3FBE8_9FIRM</name>
<dbReference type="Gene3D" id="1.20.58.220">
    <property type="entry name" value="Phosphate transport system protein phou homolog 2, domain 2"/>
    <property type="match status" value="1"/>
</dbReference>
<dbReference type="PANTHER" id="PTHR42930">
    <property type="entry name" value="PHOSPHATE-SPECIFIC TRANSPORT SYSTEM ACCESSORY PROTEIN PHOU"/>
    <property type="match status" value="1"/>
</dbReference>
<reference evidence="3 4" key="1">
    <citation type="submission" date="2024-04" db="EMBL/GenBank/DDBJ databases">
        <title>Isolation and characterization of novel acetogenic strains of the genera Terrisporobacter and Acetoanaerobium.</title>
        <authorList>
            <person name="Boeer T."/>
            <person name="Schueler M.A."/>
            <person name="Lueschen A."/>
            <person name="Eysell L."/>
            <person name="Droege J."/>
            <person name="Heinemann M."/>
            <person name="Engelhardt L."/>
            <person name="Basen M."/>
            <person name="Daniel R."/>
        </authorList>
    </citation>
    <scope>NUCLEOTIDE SEQUENCE [LARGE SCALE GENOMIC DNA]</scope>
    <source>
        <strain evidence="3 4">ELB</strain>
    </source>
</reference>
<dbReference type="PIRSF" id="PIRSF003107">
    <property type="entry name" value="PhoU"/>
    <property type="match status" value="1"/>
</dbReference>
<organism evidence="3 4">
    <name type="scientific">Terrisporobacter petrolearius</name>
    <dbReference type="NCBI Taxonomy" id="1460447"/>
    <lineage>
        <taxon>Bacteria</taxon>
        <taxon>Bacillati</taxon>
        <taxon>Bacillota</taxon>
        <taxon>Clostridia</taxon>
        <taxon>Peptostreptococcales</taxon>
        <taxon>Peptostreptococcaceae</taxon>
        <taxon>Terrisporobacter</taxon>
    </lineage>
</organism>
<dbReference type="SUPFAM" id="SSF109755">
    <property type="entry name" value="PhoU-like"/>
    <property type="match status" value="1"/>
</dbReference>